<feature type="transmembrane region" description="Helical" evidence="1">
    <location>
        <begin position="100"/>
        <end position="121"/>
    </location>
</feature>
<keyword evidence="1" id="KW-0812">Transmembrane</keyword>
<dbReference type="EMBL" id="JBEZFP010000078">
    <property type="protein sequence ID" value="MEU8137059.1"/>
    <property type="molecule type" value="Genomic_DNA"/>
</dbReference>
<dbReference type="RefSeq" id="WP_358358376.1">
    <property type="nucleotide sequence ID" value="NZ_JBEZFP010000078.1"/>
</dbReference>
<protein>
    <submittedName>
        <fullName evidence="2">Uncharacterized protein</fullName>
    </submittedName>
</protein>
<dbReference type="Pfam" id="PF22564">
    <property type="entry name" value="HAAS"/>
    <property type="match status" value="1"/>
</dbReference>
<proteinExistence type="predicted"/>
<sequence length="317" mass="32648">MSANGTTTLLHELGADYRDAVYAALADLPGEELADALEEVETNLVEVVGELTAAGGEISMAALRARLGTPREYADEFRVAAGYPPAVGSPGAMQVAPNQLAVAALFVSAAFALASGVTVMADADSWVWGPLTAAAVLFAALPGQWLRAQAPSLDAVPLWRFSLVRTPSAGRAAGETASPGGALPRPSRELRADLAEIARLWGIFVAVGLGVGAHKAGAAPAAGVVIALIALLPCIRLGRVLRRTVGRDRRLLWLAVPLTTFTVGLGIGLVFDEARGRTDYYAGAVVHDGRVSVVQPGSSGPVWPAGASATAVHNHLT</sequence>
<keyword evidence="1" id="KW-0472">Membrane</keyword>
<evidence type="ECO:0000313" key="3">
    <source>
        <dbReference type="Proteomes" id="UP001551482"/>
    </source>
</evidence>
<feature type="transmembrane region" description="Helical" evidence="1">
    <location>
        <begin position="251"/>
        <end position="271"/>
    </location>
</feature>
<evidence type="ECO:0000256" key="1">
    <source>
        <dbReference type="SAM" id="Phobius"/>
    </source>
</evidence>
<evidence type="ECO:0000313" key="2">
    <source>
        <dbReference type="EMBL" id="MEU8137059.1"/>
    </source>
</evidence>
<comment type="caution">
    <text evidence="2">The sequence shown here is derived from an EMBL/GenBank/DDBJ whole genome shotgun (WGS) entry which is preliminary data.</text>
</comment>
<accession>A0ABV3DQA9</accession>
<feature type="transmembrane region" description="Helical" evidence="1">
    <location>
        <begin position="219"/>
        <end position="239"/>
    </location>
</feature>
<organism evidence="2 3">
    <name type="scientific">Streptodolium elevatio</name>
    <dbReference type="NCBI Taxonomy" id="3157996"/>
    <lineage>
        <taxon>Bacteria</taxon>
        <taxon>Bacillati</taxon>
        <taxon>Actinomycetota</taxon>
        <taxon>Actinomycetes</taxon>
        <taxon>Kitasatosporales</taxon>
        <taxon>Streptomycetaceae</taxon>
        <taxon>Streptodolium</taxon>
    </lineage>
</organism>
<reference evidence="2 3" key="1">
    <citation type="submission" date="2024-06" db="EMBL/GenBank/DDBJ databases">
        <title>The Natural Products Discovery Center: Release of the First 8490 Sequenced Strains for Exploring Actinobacteria Biosynthetic Diversity.</title>
        <authorList>
            <person name="Kalkreuter E."/>
            <person name="Kautsar S.A."/>
            <person name="Yang D."/>
            <person name="Bader C.D."/>
            <person name="Teijaro C.N."/>
            <person name="Fluegel L."/>
            <person name="Davis C.M."/>
            <person name="Simpson J.R."/>
            <person name="Lauterbach L."/>
            <person name="Steele A.D."/>
            <person name="Gui C."/>
            <person name="Meng S."/>
            <person name="Li G."/>
            <person name="Viehrig K."/>
            <person name="Ye F."/>
            <person name="Su P."/>
            <person name="Kiefer A.F."/>
            <person name="Nichols A."/>
            <person name="Cepeda A.J."/>
            <person name="Yan W."/>
            <person name="Fan B."/>
            <person name="Jiang Y."/>
            <person name="Adhikari A."/>
            <person name="Zheng C.-J."/>
            <person name="Schuster L."/>
            <person name="Cowan T.M."/>
            <person name="Smanski M.J."/>
            <person name="Chevrette M.G."/>
            <person name="De Carvalho L.P.S."/>
            <person name="Shen B."/>
        </authorList>
    </citation>
    <scope>NUCLEOTIDE SEQUENCE [LARGE SCALE GENOMIC DNA]</scope>
    <source>
        <strain evidence="2 3">NPDC048946</strain>
    </source>
</reference>
<gene>
    <name evidence="2" type="ORF">AB0C36_26535</name>
</gene>
<keyword evidence="3" id="KW-1185">Reference proteome</keyword>
<name>A0ABV3DQA9_9ACTN</name>
<keyword evidence="1" id="KW-1133">Transmembrane helix</keyword>
<feature type="transmembrane region" description="Helical" evidence="1">
    <location>
        <begin position="127"/>
        <end position="146"/>
    </location>
</feature>
<dbReference type="Proteomes" id="UP001551482">
    <property type="component" value="Unassembled WGS sequence"/>
</dbReference>